<evidence type="ECO:0000313" key="4">
    <source>
        <dbReference type="Proteomes" id="UP001341840"/>
    </source>
</evidence>
<gene>
    <name evidence="3" type="ORF">PIB30_021016</name>
</gene>
<reference evidence="3 4" key="1">
    <citation type="journal article" date="2023" name="Plants (Basel)">
        <title>Bridging the Gap: Combining Genomics and Transcriptomics Approaches to Understand Stylosanthes scabra, an Orphan Legume from the Brazilian Caatinga.</title>
        <authorList>
            <person name="Ferreira-Neto J.R.C."/>
            <person name="da Silva M.D."/>
            <person name="Binneck E."/>
            <person name="de Melo N.F."/>
            <person name="da Silva R.H."/>
            <person name="de Melo A.L.T.M."/>
            <person name="Pandolfi V."/>
            <person name="Bustamante F.O."/>
            <person name="Brasileiro-Vidal A.C."/>
            <person name="Benko-Iseppon A.M."/>
        </authorList>
    </citation>
    <scope>NUCLEOTIDE SEQUENCE [LARGE SCALE GENOMIC DNA]</scope>
    <source>
        <tissue evidence="3">Leaves</tissue>
    </source>
</reference>
<dbReference type="InterPro" id="IPR019141">
    <property type="entry name" value="DUF2045"/>
</dbReference>
<organism evidence="3 4">
    <name type="scientific">Stylosanthes scabra</name>
    <dbReference type="NCBI Taxonomy" id="79078"/>
    <lineage>
        <taxon>Eukaryota</taxon>
        <taxon>Viridiplantae</taxon>
        <taxon>Streptophyta</taxon>
        <taxon>Embryophyta</taxon>
        <taxon>Tracheophyta</taxon>
        <taxon>Spermatophyta</taxon>
        <taxon>Magnoliopsida</taxon>
        <taxon>eudicotyledons</taxon>
        <taxon>Gunneridae</taxon>
        <taxon>Pentapetalae</taxon>
        <taxon>rosids</taxon>
        <taxon>fabids</taxon>
        <taxon>Fabales</taxon>
        <taxon>Fabaceae</taxon>
        <taxon>Papilionoideae</taxon>
        <taxon>50 kb inversion clade</taxon>
        <taxon>dalbergioids sensu lato</taxon>
        <taxon>Dalbergieae</taxon>
        <taxon>Pterocarpus clade</taxon>
        <taxon>Stylosanthes</taxon>
    </lineage>
</organism>
<proteinExistence type="predicted"/>
<feature type="region of interest" description="Disordered" evidence="1">
    <location>
        <begin position="285"/>
        <end position="341"/>
    </location>
</feature>
<sequence length="429" mass="46159">MEGFIGNLGLMELRLLEKGFDYARKRKKSVFILAAVGFAGYGAYRVYHAPTVARKRMRLAKLLGTLLSVAEAVSESSETVTVVSRDLKDFLQSDSDQLPNSLKQISKIARSQHLADSLVTLTRAVTEGVLRGYGSVNPSNADQNDAASPLADRVLDKIFTPAGSGFASVVVGSFARNLVLGFYSGGAGLNSSNENGGSGAAGSSSDWVDVVCGDKCGELIGNCVQIFVSTAVAVYLDKTMHINPYDDFFSGLTNPKHETKVKDMVVTVCNNAMETLIKTTNQVLRNSNPNFGEDPPSVTPSSRIEELGVETSSVESKPGSDSEDENGNENEQENESSWVSRVSSTLAVPSNRRLVLDVTGRVTFETVRSVMEFLLQTFVESIRTCVDVVREAMLEIVRYAAAKSSVIVTICLSLCLHITTGGTWALIPA</sequence>
<comment type="caution">
    <text evidence="3">The sequence shown here is derived from an EMBL/GenBank/DDBJ whole genome shotgun (WGS) entry which is preliminary data.</text>
</comment>
<evidence type="ECO:0000313" key="3">
    <source>
        <dbReference type="EMBL" id="MED6157178.1"/>
    </source>
</evidence>
<evidence type="ECO:0008006" key="5">
    <source>
        <dbReference type="Google" id="ProtNLM"/>
    </source>
</evidence>
<feature type="transmembrane region" description="Helical" evidence="2">
    <location>
        <begin position="29"/>
        <end position="47"/>
    </location>
</feature>
<feature type="transmembrane region" description="Helical" evidence="2">
    <location>
        <begin position="406"/>
        <end position="427"/>
    </location>
</feature>
<name>A0ABU6UAI8_9FABA</name>
<accession>A0ABU6UAI8</accession>
<evidence type="ECO:0000256" key="1">
    <source>
        <dbReference type="SAM" id="MobiDB-lite"/>
    </source>
</evidence>
<dbReference type="PANTHER" id="PTHR21477:SF12">
    <property type="entry name" value="PROTEIN PHLOEM PROTEIN 2-LIKE A10"/>
    <property type="match status" value="1"/>
</dbReference>
<keyword evidence="2" id="KW-1133">Transmembrane helix</keyword>
<dbReference type="Proteomes" id="UP001341840">
    <property type="component" value="Unassembled WGS sequence"/>
</dbReference>
<protein>
    <recommendedName>
        <fullName evidence="5">Protein PHLOEM PROTEIN 2-LIKE A10</fullName>
    </recommendedName>
</protein>
<keyword evidence="2" id="KW-0812">Transmembrane</keyword>
<evidence type="ECO:0000256" key="2">
    <source>
        <dbReference type="SAM" id="Phobius"/>
    </source>
</evidence>
<dbReference type="EMBL" id="JASCZI010120897">
    <property type="protein sequence ID" value="MED6157178.1"/>
    <property type="molecule type" value="Genomic_DNA"/>
</dbReference>
<keyword evidence="2" id="KW-0472">Membrane</keyword>
<keyword evidence="4" id="KW-1185">Reference proteome</keyword>
<dbReference type="PANTHER" id="PTHR21477">
    <property type="entry name" value="ZGC:172139"/>
    <property type="match status" value="1"/>
</dbReference>
<feature type="compositionally biased region" description="Acidic residues" evidence="1">
    <location>
        <begin position="321"/>
        <end position="334"/>
    </location>
</feature>